<dbReference type="InterPro" id="IPR029063">
    <property type="entry name" value="SAM-dependent_MTases_sf"/>
</dbReference>
<dbReference type="NCBIfam" id="NF004851">
    <property type="entry name" value="PRK06202.1"/>
    <property type="match status" value="1"/>
</dbReference>
<dbReference type="GO" id="GO:0008168">
    <property type="term" value="F:methyltransferase activity"/>
    <property type="evidence" value="ECO:0007669"/>
    <property type="project" value="UniProtKB-KW"/>
</dbReference>
<dbReference type="SUPFAM" id="SSF53335">
    <property type="entry name" value="S-adenosyl-L-methionine-dependent methyltransferases"/>
    <property type="match status" value="1"/>
</dbReference>
<dbReference type="EMBL" id="JAKLWS010000023">
    <property type="protein sequence ID" value="MCG2589919.1"/>
    <property type="molecule type" value="Genomic_DNA"/>
</dbReference>
<keyword evidence="2" id="KW-0489">Methyltransferase</keyword>
<protein>
    <submittedName>
        <fullName evidence="2">Class I SAM-dependent methyltransferase</fullName>
    </submittedName>
</protein>
<dbReference type="InterPro" id="IPR041698">
    <property type="entry name" value="Methyltransf_25"/>
</dbReference>
<reference evidence="2" key="1">
    <citation type="submission" date="2022-01" db="EMBL/GenBank/DDBJ databases">
        <authorList>
            <person name="Wang Y."/>
        </authorList>
    </citation>
    <scope>NUCLEOTIDE SEQUENCE</scope>
    <source>
        <strain evidence="2">WB101</strain>
    </source>
</reference>
<name>A0ABS9KGC5_9BACT</name>
<sequence length="232" mass="26828">MPLFLKERQEHLTEKMDQPDCDQALLFNTYQQFSTINRLISGWQRIYKKLIRPVLKDSSYPYSLLDIGCGGGDIINLIDRLAKKDGIKLQITGIEPDERAIRFLSEQKWPENISFKKSTSADLVQEGRLFDIVLSNHLMHHLKKPELSIICNDAEKLATQKIIFSDIERSDIGYISFKVAATPLFRKSFIVEDGLTSIKRSFRKDELQQALPRGWKVQRQFPFRLLAINEAS</sequence>
<dbReference type="Pfam" id="PF13649">
    <property type="entry name" value="Methyltransf_25"/>
    <property type="match status" value="1"/>
</dbReference>
<dbReference type="Proteomes" id="UP001165366">
    <property type="component" value="Unassembled WGS sequence"/>
</dbReference>
<dbReference type="GO" id="GO:0032259">
    <property type="term" value="P:methylation"/>
    <property type="evidence" value="ECO:0007669"/>
    <property type="project" value="UniProtKB-KW"/>
</dbReference>
<evidence type="ECO:0000313" key="3">
    <source>
        <dbReference type="Proteomes" id="UP001165366"/>
    </source>
</evidence>
<evidence type="ECO:0000259" key="1">
    <source>
        <dbReference type="Pfam" id="PF13649"/>
    </source>
</evidence>
<gene>
    <name evidence="2" type="ORF">L6773_15180</name>
</gene>
<dbReference type="RefSeq" id="WP_237855277.1">
    <property type="nucleotide sequence ID" value="NZ_JAKLWS010000023.1"/>
</dbReference>
<comment type="caution">
    <text evidence="2">The sequence shown here is derived from an EMBL/GenBank/DDBJ whole genome shotgun (WGS) entry which is preliminary data.</text>
</comment>
<feature type="domain" description="Methyltransferase" evidence="1">
    <location>
        <begin position="65"/>
        <end position="152"/>
    </location>
</feature>
<keyword evidence="2" id="KW-0808">Transferase</keyword>
<reference evidence="2" key="2">
    <citation type="submission" date="2024-05" db="EMBL/GenBank/DDBJ databases">
        <title>Rhodohalobacter halophilus gen. nov., sp. nov., a moderately halophilic member of the family Balneolaceae.</title>
        <authorList>
            <person name="Xia J."/>
        </authorList>
    </citation>
    <scope>NUCLEOTIDE SEQUENCE</scope>
    <source>
        <strain evidence="2">WB101</strain>
    </source>
</reference>
<proteinExistence type="predicted"/>
<keyword evidence="3" id="KW-1185">Reference proteome</keyword>
<accession>A0ABS9KGC5</accession>
<dbReference type="Gene3D" id="3.40.50.150">
    <property type="entry name" value="Vaccinia Virus protein VP39"/>
    <property type="match status" value="1"/>
</dbReference>
<organism evidence="2 3">
    <name type="scientific">Rhodohalobacter sulfatireducens</name>
    <dbReference type="NCBI Taxonomy" id="2911366"/>
    <lineage>
        <taxon>Bacteria</taxon>
        <taxon>Pseudomonadati</taxon>
        <taxon>Balneolota</taxon>
        <taxon>Balneolia</taxon>
        <taxon>Balneolales</taxon>
        <taxon>Balneolaceae</taxon>
        <taxon>Rhodohalobacter</taxon>
    </lineage>
</organism>
<dbReference type="CDD" id="cd02440">
    <property type="entry name" value="AdoMet_MTases"/>
    <property type="match status" value="1"/>
</dbReference>
<evidence type="ECO:0000313" key="2">
    <source>
        <dbReference type="EMBL" id="MCG2589919.1"/>
    </source>
</evidence>